<feature type="transmembrane region" description="Helical" evidence="9">
    <location>
        <begin position="491"/>
        <end position="515"/>
    </location>
</feature>
<keyword evidence="6 9" id="KW-0472">Membrane</keyword>
<evidence type="ECO:0000256" key="2">
    <source>
        <dbReference type="ARBA" id="ARBA00022448"/>
    </source>
</evidence>
<evidence type="ECO:0000256" key="9">
    <source>
        <dbReference type="SAM" id="Phobius"/>
    </source>
</evidence>
<dbReference type="GO" id="GO:0022857">
    <property type="term" value="F:transmembrane transporter activity"/>
    <property type="evidence" value="ECO:0007669"/>
    <property type="project" value="InterPro"/>
</dbReference>
<feature type="domain" description="Major facilitator superfamily (MFS) profile" evidence="10">
    <location>
        <begin position="90"/>
        <end position="520"/>
    </location>
</feature>
<keyword evidence="5 9" id="KW-1133">Transmembrane helix</keyword>
<evidence type="ECO:0000256" key="6">
    <source>
        <dbReference type="ARBA" id="ARBA00023136"/>
    </source>
</evidence>
<evidence type="ECO:0000256" key="5">
    <source>
        <dbReference type="ARBA" id="ARBA00022989"/>
    </source>
</evidence>
<evidence type="ECO:0000256" key="3">
    <source>
        <dbReference type="ARBA" id="ARBA00022475"/>
    </source>
</evidence>
<dbReference type="InterPro" id="IPR036259">
    <property type="entry name" value="MFS_trans_sf"/>
</dbReference>
<feature type="transmembrane region" description="Helical" evidence="9">
    <location>
        <begin position="213"/>
        <end position="237"/>
    </location>
</feature>
<evidence type="ECO:0000256" key="1">
    <source>
        <dbReference type="ARBA" id="ARBA00004651"/>
    </source>
</evidence>
<dbReference type="GO" id="GO:0005886">
    <property type="term" value="C:plasma membrane"/>
    <property type="evidence" value="ECO:0007669"/>
    <property type="project" value="UniProtKB-SubCell"/>
</dbReference>
<feature type="transmembrane region" description="Helical" evidence="9">
    <location>
        <begin position="457"/>
        <end position="479"/>
    </location>
</feature>
<dbReference type="InterPro" id="IPR020846">
    <property type="entry name" value="MFS_dom"/>
</dbReference>
<proteinExistence type="inferred from homology"/>
<dbReference type="Pfam" id="PF07690">
    <property type="entry name" value="MFS_1"/>
    <property type="match status" value="1"/>
</dbReference>
<feature type="region of interest" description="Disordered" evidence="8">
    <location>
        <begin position="1"/>
        <end position="31"/>
    </location>
</feature>
<name>A0A1Y2AUB4_9TREE</name>
<dbReference type="InterPro" id="IPR011701">
    <property type="entry name" value="MFS"/>
</dbReference>
<keyword evidence="4 9" id="KW-0812">Transmembrane</keyword>
<dbReference type="FunFam" id="1.20.1250.20:FF:000011">
    <property type="entry name" value="MFS multidrug transporter, putative"/>
    <property type="match status" value="1"/>
</dbReference>
<dbReference type="OrthoDB" id="9986881at2759"/>
<dbReference type="STRING" id="71784.A0A1Y2AUB4"/>
<dbReference type="InParanoid" id="A0A1Y2AUB4"/>
<dbReference type="SUPFAM" id="SSF103473">
    <property type="entry name" value="MFS general substrate transporter"/>
    <property type="match status" value="1"/>
</dbReference>
<evidence type="ECO:0000313" key="12">
    <source>
        <dbReference type="Proteomes" id="UP000193986"/>
    </source>
</evidence>
<accession>A0A1Y2AUB4</accession>
<comment type="subcellular location">
    <subcellularLocation>
        <location evidence="1">Cell membrane</location>
        <topology evidence="1">Multi-pass membrane protein</topology>
    </subcellularLocation>
</comment>
<evidence type="ECO:0000256" key="7">
    <source>
        <dbReference type="ARBA" id="ARBA00038459"/>
    </source>
</evidence>
<comment type="similarity">
    <text evidence="7">Belongs to the major facilitator superfamily. DHA1 family. Polyamines/proton antiporter (TC 2.A.1.2.16) subfamily.</text>
</comment>
<feature type="transmembrane region" description="Helical" evidence="9">
    <location>
        <begin position="428"/>
        <end position="450"/>
    </location>
</feature>
<feature type="transmembrane region" description="Helical" evidence="9">
    <location>
        <begin position="400"/>
        <end position="422"/>
    </location>
</feature>
<dbReference type="Gene3D" id="1.20.1250.20">
    <property type="entry name" value="MFS general substrate transporter like domains"/>
    <property type="match status" value="1"/>
</dbReference>
<dbReference type="EMBL" id="MCFC01000056">
    <property type="protein sequence ID" value="ORY25525.1"/>
    <property type="molecule type" value="Genomic_DNA"/>
</dbReference>
<feature type="transmembrane region" description="Helical" evidence="9">
    <location>
        <begin position="88"/>
        <end position="106"/>
    </location>
</feature>
<reference evidence="11 12" key="1">
    <citation type="submission" date="2016-07" db="EMBL/GenBank/DDBJ databases">
        <title>Pervasive Adenine N6-methylation of Active Genes in Fungi.</title>
        <authorList>
            <consortium name="DOE Joint Genome Institute"/>
            <person name="Mondo S.J."/>
            <person name="Dannebaum R.O."/>
            <person name="Kuo R.C."/>
            <person name="Labutti K."/>
            <person name="Haridas S."/>
            <person name="Kuo A."/>
            <person name="Salamov A."/>
            <person name="Ahrendt S.R."/>
            <person name="Lipzen A."/>
            <person name="Sullivan W."/>
            <person name="Andreopoulos W.B."/>
            <person name="Clum A."/>
            <person name="Lindquist E."/>
            <person name="Daum C."/>
            <person name="Ramamoorthy G.K."/>
            <person name="Gryganskyi A."/>
            <person name="Culley D."/>
            <person name="Magnuson J.K."/>
            <person name="James T.Y."/>
            <person name="O'Malley M.A."/>
            <person name="Stajich J.E."/>
            <person name="Spatafora J.W."/>
            <person name="Visel A."/>
            <person name="Grigoriev I.V."/>
        </authorList>
    </citation>
    <scope>NUCLEOTIDE SEQUENCE [LARGE SCALE GENOMIC DNA]</scope>
    <source>
        <strain evidence="11 12">68-887.2</strain>
    </source>
</reference>
<feature type="transmembrane region" description="Helical" evidence="9">
    <location>
        <begin position="321"/>
        <end position="347"/>
    </location>
</feature>
<comment type="caution">
    <text evidence="11">The sequence shown here is derived from an EMBL/GenBank/DDBJ whole genome shotgun (WGS) entry which is preliminary data.</text>
</comment>
<dbReference type="PROSITE" id="PS50850">
    <property type="entry name" value="MFS"/>
    <property type="match status" value="1"/>
</dbReference>
<dbReference type="PANTHER" id="PTHR23502">
    <property type="entry name" value="MAJOR FACILITATOR SUPERFAMILY"/>
    <property type="match status" value="1"/>
</dbReference>
<dbReference type="PANTHER" id="PTHR23502:SF186">
    <property type="entry name" value="MAJOR FACILITATOR SUPERFAMILY (MFS) PROFILE DOMAIN-CONTAINING PROTEIN"/>
    <property type="match status" value="1"/>
</dbReference>
<feature type="transmembrane region" description="Helical" evidence="9">
    <location>
        <begin position="182"/>
        <end position="201"/>
    </location>
</feature>
<dbReference type="Proteomes" id="UP000193986">
    <property type="component" value="Unassembled WGS sequence"/>
</dbReference>
<feature type="transmembrane region" description="Helical" evidence="9">
    <location>
        <begin position="157"/>
        <end position="176"/>
    </location>
</feature>
<gene>
    <name evidence="11" type="ORF">BCR39DRAFT_543882</name>
</gene>
<keyword evidence="2" id="KW-0813">Transport</keyword>
<feature type="compositionally biased region" description="Low complexity" evidence="8">
    <location>
        <begin position="1"/>
        <end position="17"/>
    </location>
</feature>
<protein>
    <submittedName>
        <fullName evidence="11">Major facilitator superfamily domain-containing protein</fullName>
    </submittedName>
</protein>
<evidence type="ECO:0000256" key="8">
    <source>
        <dbReference type="SAM" id="MobiDB-lite"/>
    </source>
</evidence>
<dbReference type="AlphaFoldDB" id="A0A1Y2AUB4"/>
<sequence length="550" mass="60345">MGEVETSTPENSTESTPEPTPAQSKVVDTEDYTLPRRPWRRHITPWTRIISHPYQGNGTESDPYVVDWLPAAEGDPENPMTWEYGYKWLVTICVAIATMAVAMASSTLSGATESIEQTFGVYKEQVYVMITSGFVLGFVVGPLLWAPMSEVLGRRTLFIFTYVLFTIFNGGVIASQNVWTLIILRFFAGTAGSSPLTNAGGTVSDLFSAKDRGLGMGVFASAPLLGPTIGPIIGGFLGETHGWRWVAAFIALFTAVLTVLGTVAIPETYAPVLLRSRAQLLSKATGKVYRSKFEKDKAVKLGELFNTALSRPWVLLFREPIVLLLSTYLAIVYATLYMLFGSFPIIFEQSRGWSPGISGLAFLGVLTGFLLALAYTLLIENRRYANKLATEGWLPPEERLHAGIIGGILLPIGLFAFAWTAAPARIHWIAPIICSAPFGFGMVLVFLSIFNYLIDAYLLYAASVLAANSVLRSLFGVAFPLFVPPMYRNLGINWACTLVAFLALACTPMPIIFFFKGRAVRRSSKFAREADDLGQKMRQMTLQARENGKA</sequence>
<feature type="transmembrane region" description="Helical" evidence="9">
    <location>
        <begin position="359"/>
        <end position="379"/>
    </location>
</feature>
<keyword evidence="3" id="KW-1003">Cell membrane</keyword>
<evidence type="ECO:0000256" key="4">
    <source>
        <dbReference type="ARBA" id="ARBA00022692"/>
    </source>
</evidence>
<evidence type="ECO:0000313" key="11">
    <source>
        <dbReference type="EMBL" id="ORY25525.1"/>
    </source>
</evidence>
<dbReference type="CDD" id="cd17323">
    <property type="entry name" value="MFS_Tpo1_MDR_like"/>
    <property type="match status" value="1"/>
</dbReference>
<keyword evidence="12" id="KW-1185">Reference proteome</keyword>
<feature type="transmembrane region" description="Helical" evidence="9">
    <location>
        <begin position="126"/>
        <end position="145"/>
    </location>
</feature>
<feature type="transmembrane region" description="Helical" evidence="9">
    <location>
        <begin position="243"/>
        <end position="265"/>
    </location>
</feature>
<organism evidence="11 12">
    <name type="scientific">Naematelia encephala</name>
    <dbReference type="NCBI Taxonomy" id="71784"/>
    <lineage>
        <taxon>Eukaryota</taxon>
        <taxon>Fungi</taxon>
        <taxon>Dikarya</taxon>
        <taxon>Basidiomycota</taxon>
        <taxon>Agaricomycotina</taxon>
        <taxon>Tremellomycetes</taxon>
        <taxon>Tremellales</taxon>
        <taxon>Naemateliaceae</taxon>
        <taxon>Naematelia</taxon>
    </lineage>
</organism>
<evidence type="ECO:0000259" key="10">
    <source>
        <dbReference type="PROSITE" id="PS50850"/>
    </source>
</evidence>